<proteinExistence type="predicted"/>
<evidence type="ECO:0000313" key="1">
    <source>
        <dbReference type="EMBL" id="CAB0011714.1"/>
    </source>
</evidence>
<sequence length="76" mass="8948">MIKIVQAFEGLRLYSYLQWTPDHRTHTDVFECSICMTENHSRRIAQSLPNCRLDSCKPSYSNVPISTWIIHQGFFE</sequence>
<organism evidence="1 2">
    <name type="scientific">Nesidiocoris tenuis</name>
    <dbReference type="NCBI Taxonomy" id="355587"/>
    <lineage>
        <taxon>Eukaryota</taxon>
        <taxon>Metazoa</taxon>
        <taxon>Ecdysozoa</taxon>
        <taxon>Arthropoda</taxon>
        <taxon>Hexapoda</taxon>
        <taxon>Insecta</taxon>
        <taxon>Pterygota</taxon>
        <taxon>Neoptera</taxon>
        <taxon>Paraneoptera</taxon>
        <taxon>Hemiptera</taxon>
        <taxon>Heteroptera</taxon>
        <taxon>Panheteroptera</taxon>
        <taxon>Cimicomorpha</taxon>
        <taxon>Miridae</taxon>
        <taxon>Dicyphina</taxon>
        <taxon>Nesidiocoris</taxon>
    </lineage>
</organism>
<keyword evidence="2" id="KW-1185">Reference proteome</keyword>
<name>A0A6H5H6M6_9HEMI</name>
<accession>A0A6H5H6M6</accession>
<dbReference type="AlphaFoldDB" id="A0A6H5H6M6"/>
<reference evidence="1 2" key="1">
    <citation type="submission" date="2020-02" db="EMBL/GenBank/DDBJ databases">
        <authorList>
            <person name="Ferguson B K."/>
        </authorList>
    </citation>
    <scope>NUCLEOTIDE SEQUENCE [LARGE SCALE GENOMIC DNA]</scope>
</reference>
<gene>
    <name evidence="1" type="ORF">NTEN_LOCUS16617</name>
</gene>
<evidence type="ECO:0000313" key="2">
    <source>
        <dbReference type="Proteomes" id="UP000479000"/>
    </source>
</evidence>
<dbReference type="EMBL" id="CADCXU010024255">
    <property type="protein sequence ID" value="CAB0011714.1"/>
    <property type="molecule type" value="Genomic_DNA"/>
</dbReference>
<feature type="non-terminal residue" evidence="1">
    <location>
        <position position="76"/>
    </location>
</feature>
<protein>
    <submittedName>
        <fullName evidence="1">Uncharacterized protein</fullName>
    </submittedName>
</protein>
<dbReference type="Proteomes" id="UP000479000">
    <property type="component" value="Unassembled WGS sequence"/>
</dbReference>